<dbReference type="Proteomes" id="UP001228504">
    <property type="component" value="Unassembled WGS sequence"/>
</dbReference>
<comment type="caution">
    <text evidence="1">The sequence shown here is derived from an EMBL/GenBank/DDBJ whole genome shotgun (WGS) entry which is preliminary data.</text>
</comment>
<sequence length="268" mass="29485">MAIDSFKKVLWEAGLITEFRKTSVAELISTKPARTDGSKVTFNRLTTGDVKDYTGNIEWDKVTTTPVDLVFDKKKYFAMTMDDLDKVQAVKDVMQDTIADEAAKLKEKEDTDFFITVAAGAGETIGKSKAIVLNTKNVYDNIVDLGTKLSKKKVPKVNRYVVVDAEILGLLAKDDRFTRNPVVLENGIVEGQKINGLQVVESEELPADTIIAMHKSGSGFGRQLQETEALRLQSAFADGVRGLDVYGSIVLRKEAIAALKYTLEASQV</sequence>
<gene>
    <name evidence="1" type="ORF">J2S18_001974</name>
</gene>
<evidence type="ECO:0000313" key="2">
    <source>
        <dbReference type="Proteomes" id="UP001228504"/>
    </source>
</evidence>
<dbReference type="EMBL" id="JAUSUF010000006">
    <property type="protein sequence ID" value="MDQ0150038.1"/>
    <property type="molecule type" value="Genomic_DNA"/>
</dbReference>
<proteinExistence type="predicted"/>
<accession>A0ABT9UUN9</accession>
<dbReference type="SUPFAM" id="SSF56563">
    <property type="entry name" value="Major capsid protein gp5"/>
    <property type="match status" value="1"/>
</dbReference>
<name>A0ABT9UUN9_9FIRM</name>
<reference evidence="1 2" key="1">
    <citation type="submission" date="2023-07" db="EMBL/GenBank/DDBJ databases">
        <title>Genomic Encyclopedia of Type Strains, Phase IV (KMG-IV): sequencing the most valuable type-strain genomes for metagenomic binning, comparative biology and taxonomic classification.</title>
        <authorList>
            <person name="Goeker M."/>
        </authorList>
    </citation>
    <scope>NUCLEOTIDE SEQUENCE [LARGE SCALE GENOMIC DNA]</scope>
    <source>
        <strain evidence="1 2">DSM 20694</strain>
    </source>
</reference>
<protein>
    <submittedName>
        <fullName evidence="1">Uncharacterized protein (DUF1778 family)</fullName>
    </submittedName>
</protein>
<dbReference type="RefSeq" id="WP_307486347.1">
    <property type="nucleotide sequence ID" value="NZ_JAUSUF010000006.1"/>
</dbReference>
<evidence type="ECO:0000313" key="1">
    <source>
        <dbReference type="EMBL" id="MDQ0150038.1"/>
    </source>
</evidence>
<organism evidence="1 2">
    <name type="scientific">Eubacterium multiforme</name>
    <dbReference type="NCBI Taxonomy" id="83339"/>
    <lineage>
        <taxon>Bacteria</taxon>
        <taxon>Bacillati</taxon>
        <taxon>Bacillota</taxon>
        <taxon>Clostridia</taxon>
        <taxon>Eubacteriales</taxon>
        <taxon>Eubacteriaceae</taxon>
        <taxon>Eubacterium</taxon>
    </lineage>
</organism>
<keyword evidence="2" id="KW-1185">Reference proteome</keyword>